<accession>B4FFS5</accession>
<dbReference type="AlphaFoldDB" id="B4FFS5"/>
<sequence>MRVAHALIKRATGGAGDAPAPAPAARAKIH</sequence>
<evidence type="ECO:0000313" key="2">
    <source>
        <dbReference type="EMBL" id="ACF80968.1"/>
    </source>
</evidence>
<evidence type="ECO:0000256" key="1">
    <source>
        <dbReference type="SAM" id="MobiDB-lite"/>
    </source>
</evidence>
<organism evidence="2">
    <name type="scientific">Zea mays</name>
    <name type="common">Maize</name>
    <dbReference type="NCBI Taxonomy" id="4577"/>
    <lineage>
        <taxon>Eukaryota</taxon>
        <taxon>Viridiplantae</taxon>
        <taxon>Streptophyta</taxon>
        <taxon>Embryophyta</taxon>
        <taxon>Tracheophyta</taxon>
        <taxon>Spermatophyta</taxon>
        <taxon>Magnoliopsida</taxon>
        <taxon>Liliopsida</taxon>
        <taxon>Poales</taxon>
        <taxon>Poaceae</taxon>
        <taxon>PACMAD clade</taxon>
        <taxon>Panicoideae</taxon>
        <taxon>Andropogonodae</taxon>
        <taxon>Andropogoneae</taxon>
        <taxon>Tripsacinae</taxon>
        <taxon>Zea</taxon>
    </lineage>
</organism>
<protein>
    <submittedName>
        <fullName evidence="2">Uncharacterized protein</fullName>
    </submittedName>
</protein>
<name>B4FFS5_MAIZE</name>
<feature type="compositionally biased region" description="Low complexity" evidence="1">
    <location>
        <begin position="17"/>
        <end position="30"/>
    </location>
</feature>
<reference evidence="2" key="1">
    <citation type="journal article" date="2009" name="PLoS Genet.">
        <title>Sequencing, mapping, and analysis of 27,455 maize full-length cDNAs.</title>
        <authorList>
            <person name="Soderlund C."/>
            <person name="Descour A."/>
            <person name="Kudrna D."/>
            <person name="Bomhoff M."/>
            <person name="Boyd L."/>
            <person name="Currie J."/>
            <person name="Angelova A."/>
            <person name="Collura K."/>
            <person name="Wissotski M."/>
            <person name="Ashley E."/>
            <person name="Morrow D."/>
            <person name="Fernandes J."/>
            <person name="Walbot V."/>
            <person name="Yu Y."/>
        </authorList>
    </citation>
    <scope>NUCLEOTIDE SEQUENCE</scope>
    <source>
        <strain evidence="2">B73</strain>
    </source>
</reference>
<proteinExistence type="evidence at transcript level"/>
<feature type="region of interest" description="Disordered" evidence="1">
    <location>
        <begin position="1"/>
        <end position="30"/>
    </location>
</feature>
<dbReference type="EMBL" id="BT035963">
    <property type="protein sequence ID" value="ACF80968.1"/>
    <property type="molecule type" value="mRNA"/>
</dbReference>